<protein>
    <submittedName>
        <fullName evidence="3">Uncharacterized protein</fullName>
    </submittedName>
</protein>
<feature type="compositionally biased region" description="Basic and acidic residues" evidence="2">
    <location>
        <begin position="689"/>
        <end position="703"/>
    </location>
</feature>
<dbReference type="Proteomes" id="UP000324800">
    <property type="component" value="Unassembled WGS sequence"/>
</dbReference>
<evidence type="ECO:0000256" key="2">
    <source>
        <dbReference type="SAM" id="MobiDB-lite"/>
    </source>
</evidence>
<feature type="region of interest" description="Disordered" evidence="2">
    <location>
        <begin position="251"/>
        <end position="324"/>
    </location>
</feature>
<evidence type="ECO:0000256" key="1">
    <source>
        <dbReference type="SAM" id="Coils"/>
    </source>
</evidence>
<dbReference type="GO" id="GO:0060271">
    <property type="term" value="P:cilium assembly"/>
    <property type="evidence" value="ECO:0007669"/>
    <property type="project" value="TreeGrafter"/>
</dbReference>
<dbReference type="GO" id="GO:0008017">
    <property type="term" value="F:microtubule binding"/>
    <property type="evidence" value="ECO:0007669"/>
    <property type="project" value="InterPro"/>
</dbReference>
<sequence>MAKVMQSEDVKVRKHAIEIIYNIIEAGEQGLKDGEYNPYLETLNDQGIIEKLILLLWIENNEYNSRIFAKTLAHLFKAFPLPQEMKNDLIQKLKVGIDWFELTLLAECNDNHEAILANDFEMKIFEFNQYTNLQLVLIINLLRYGTQNLKSIISLVKEKVWKLIDDKELDEFGEKQNWNQIKKEEIKQKAKEILIIIWEIEIKQFEGKDQILEKESVQIEEEEQIQNKQEKEKRDNEDKIIDKQKEKDIIIEQEKEKQSDIDKEKEIKSDIEFEQDKQPDVKKEKQSDIEKEKEKENEKEKEKVDENEKIKENQNINEMEKKKDNEKVIYKQKEKNKVKGVQQQTVDIFSLAHSSSKFVSHNFLGQINQGKVVNKTEKEQEDKTKKQQYNKKETQKVNEKEKGKTQTGVVQQARPDQVSSTTKDFVNISDAISQHFALPNVPPFKLPSNFNSLLTGLRWKNIYEILIVIPAASQLAELAFYPIFTPTPSVIYDILLPSLTGYIYMLKSLTSQLIEILKKFGDVSSSQSLRENISSKLALFSYPIETVSNIQSNLNTTLIQFCQIFPRLETNSTLPQLLLPRIQLLSSMTYAVETCQMYIEINNNMQIQSVSKPQIDPSVALASFKSAALPVILSQTDIKLRTKMYEELNQCMSQVQNLVSVAILGENISDKKDINQQQNIFKIQQTKGNETKSTQEKHDKKNSNESSSTQNKSTQNNKKGNNNNKEEIDIPDSQKRFKVIQTQSGAQIPLKM</sequence>
<dbReference type="GO" id="GO:0005930">
    <property type="term" value="C:axoneme"/>
    <property type="evidence" value="ECO:0007669"/>
    <property type="project" value="TreeGrafter"/>
</dbReference>
<reference evidence="3 4" key="1">
    <citation type="submission" date="2019-03" db="EMBL/GenBank/DDBJ databases">
        <title>Single cell metagenomics reveals metabolic interactions within the superorganism composed of flagellate Streblomastix strix and complex community of Bacteroidetes bacteria on its surface.</title>
        <authorList>
            <person name="Treitli S.C."/>
            <person name="Kolisko M."/>
            <person name="Husnik F."/>
            <person name="Keeling P."/>
            <person name="Hampl V."/>
        </authorList>
    </citation>
    <scope>NUCLEOTIDE SEQUENCE [LARGE SCALE GENOMIC DNA]</scope>
    <source>
        <strain evidence="3">ST1C</strain>
    </source>
</reference>
<dbReference type="GO" id="GO:0036064">
    <property type="term" value="C:ciliary basal body"/>
    <property type="evidence" value="ECO:0007669"/>
    <property type="project" value="TreeGrafter"/>
</dbReference>
<evidence type="ECO:0000313" key="3">
    <source>
        <dbReference type="EMBL" id="KAA6386602.1"/>
    </source>
</evidence>
<feature type="region of interest" description="Disordered" evidence="2">
    <location>
        <begin position="375"/>
        <end position="414"/>
    </location>
</feature>
<feature type="compositionally biased region" description="Basic and acidic residues" evidence="2">
    <location>
        <begin position="375"/>
        <end position="404"/>
    </location>
</feature>
<evidence type="ECO:0000313" key="4">
    <source>
        <dbReference type="Proteomes" id="UP000324800"/>
    </source>
</evidence>
<feature type="non-terminal residue" evidence="3">
    <location>
        <position position="752"/>
    </location>
</feature>
<feature type="compositionally biased region" description="Basic and acidic residues" evidence="2">
    <location>
        <begin position="724"/>
        <end position="735"/>
    </location>
</feature>
<dbReference type="PANTHER" id="PTHR31363">
    <property type="entry name" value="TRAF3-INTERACTING PROTEIN 1"/>
    <property type="match status" value="1"/>
</dbReference>
<feature type="coiled-coil region" evidence="1">
    <location>
        <begin position="202"/>
        <end position="247"/>
    </location>
</feature>
<dbReference type="InterPro" id="IPR018799">
    <property type="entry name" value="TRAF3IP1"/>
</dbReference>
<dbReference type="PANTHER" id="PTHR31363:SF0">
    <property type="entry name" value="TRAF3-INTERACTING PROTEIN 1"/>
    <property type="match status" value="1"/>
</dbReference>
<keyword evidence="1" id="KW-0175">Coiled coil</keyword>
<organism evidence="3 4">
    <name type="scientific">Streblomastix strix</name>
    <dbReference type="NCBI Taxonomy" id="222440"/>
    <lineage>
        <taxon>Eukaryota</taxon>
        <taxon>Metamonada</taxon>
        <taxon>Preaxostyla</taxon>
        <taxon>Oxymonadida</taxon>
        <taxon>Streblomastigidae</taxon>
        <taxon>Streblomastix</taxon>
    </lineage>
</organism>
<feature type="region of interest" description="Disordered" evidence="2">
    <location>
        <begin position="683"/>
        <end position="736"/>
    </location>
</feature>
<feature type="compositionally biased region" description="Low complexity" evidence="2">
    <location>
        <begin position="704"/>
        <end position="723"/>
    </location>
</feature>
<accession>A0A5J4VVT4</accession>
<proteinExistence type="predicted"/>
<dbReference type="GO" id="GO:0070507">
    <property type="term" value="P:regulation of microtubule cytoskeleton organization"/>
    <property type="evidence" value="ECO:0007669"/>
    <property type="project" value="TreeGrafter"/>
</dbReference>
<gene>
    <name evidence="3" type="ORF">EZS28_017870</name>
</gene>
<dbReference type="GO" id="GO:0030992">
    <property type="term" value="C:intraciliary transport particle B"/>
    <property type="evidence" value="ECO:0007669"/>
    <property type="project" value="TreeGrafter"/>
</dbReference>
<dbReference type="GO" id="GO:0042073">
    <property type="term" value="P:intraciliary transport"/>
    <property type="evidence" value="ECO:0007669"/>
    <property type="project" value="TreeGrafter"/>
</dbReference>
<dbReference type="AlphaFoldDB" id="A0A5J4VVT4"/>
<name>A0A5J4VVT4_9EUKA</name>
<dbReference type="EMBL" id="SNRW01004728">
    <property type="protein sequence ID" value="KAA6386602.1"/>
    <property type="molecule type" value="Genomic_DNA"/>
</dbReference>
<comment type="caution">
    <text evidence="3">The sequence shown here is derived from an EMBL/GenBank/DDBJ whole genome shotgun (WGS) entry which is preliminary data.</text>
</comment>